<dbReference type="HOGENOM" id="CLU_059021_2_1_5"/>
<dbReference type="AlphaFoldDB" id="A0A060IC82"/>
<name>A0A060IC82_RHIET</name>
<dbReference type="SMART" id="SM00903">
    <property type="entry name" value="Flavin_Reduct"/>
    <property type="match status" value="1"/>
</dbReference>
<geneLocation type="plasmid" evidence="3 4">
    <name>pRetIE4771a</name>
</geneLocation>
<evidence type="ECO:0000313" key="4">
    <source>
        <dbReference type="Proteomes" id="UP000027180"/>
    </source>
</evidence>
<accession>A0A060IC82</accession>
<evidence type="ECO:0000259" key="2">
    <source>
        <dbReference type="SMART" id="SM00903"/>
    </source>
</evidence>
<keyword evidence="1 3" id="KW-0560">Oxidoreductase</keyword>
<organism evidence="3 4">
    <name type="scientific">Rhizobium etli bv. mimosae str. IE4771</name>
    <dbReference type="NCBI Taxonomy" id="1432050"/>
    <lineage>
        <taxon>Bacteria</taxon>
        <taxon>Pseudomonadati</taxon>
        <taxon>Pseudomonadota</taxon>
        <taxon>Alphaproteobacteria</taxon>
        <taxon>Hyphomicrobiales</taxon>
        <taxon>Rhizobiaceae</taxon>
        <taxon>Rhizobium/Agrobacterium group</taxon>
        <taxon>Rhizobium</taxon>
    </lineage>
</organism>
<dbReference type="SUPFAM" id="SSF50475">
    <property type="entry name" value="FMN-binding split barrel"/>
    <property type="match status" value="1"/>
</dbReference>
<feature type="domain" description="Flavin reductase like" evidence="2">
    <location>
        <begin position="16"/>
        <end position="160"/>
    </location>
</feature>
<dbReference type="Gene3D" id="2.30.110.10">
    <property type="entry name" value="Electron Transport, Fmn-binding Protein, Chain A"/>
    <property type="match status" value="1"/>
</dbReference>
<protein>
    <submittedName>
        <fullName evidence="3">FMN reductase (NADH)</fullName>
        <ecNumber evidence="3">1.5.1.42</ecNumber>
    </submittedName>
</protein>
<dbReference type="InterPro" id="IPR002563">
    <property type="entry name" value="Flavin_Rdtase-like_dom"/>
</dbReference>
<dbReference type="GO" id="GO:0010181">
    <property type="term" value="F:FMN binding"/>
    <property type="evidence" value="ECO:0007669"/>
    <property type="project" value="InterPro"/>
</dbReference>
<dbReference type="Pfam" id="PF01613">
    <property type="entry name" value="Flavin_Reduct"/>
    <property type="match status" value="1"/>
</dbReference>
<evidence type="ECO:0000313" key="3">
    <source>
        <dbReference type="EMBL" id="AIC29665.1"/>
    </source>
</evidence>
<dbReference type="Proteomes" id="UP000027180">
    <property type="component" value="Plasmid pRetIE4771a"/>
</dbReference>
<proteinExistence type="predicted"/>
<reference evidence="3 4" key="1">
    <citation type="submission" date="2013-12" db="EMBL/GenBank/DDBJ databases">
        <title>Complete genome sequence of Rhizobium etli bv. mimosae IE4771.</title>
        <authorList>
            <person name="Bustos P."/>
            <person name="Santamaria R.I."/>
            <person name="Lozano L."/>
            <person name="Ormeno-Orrillo E."/>
            <person name="Rogel M.A."/>
            <person name="Romero D."/>
            <person name="Cevallos M.A."/>
            <person name="Martinez-Romero E."/>
            <person name="Gonzalez V."/>
        </authorList>
    </citation>
    <scope>NUCLEOTIDE SEQUENCE [LARGE SCALE GENOMIC DNA]</scope>
    <source>
        <strain evidence="3 4">IE4771</strain>
        <plasmid evidence="4">Plasmid pRetIE4771a</plasmid>
    </source>
</reference>
<evidence type="ECO:0000256" key="1">
    <source>
        <dbReference type="ARBA" id="ARBA00023002"/>
    </source>
</evidence>
<dbReference type="InterPro" id="IPR050268">
    <property type="entry name" value="NADH-dep_flavin_reductase"/>
</dbReference>
<dbReference type="RefSeq" id="WP_040140093.1">
    <property type="nucleotide sequence ID" value="NZ_CP006987.1"/>
</dbReference>
<keyword evidence="3" id="KW-0614">Plasmid</keyword>
<dbReference type="InterPro" id="IPR012349">
    <property type="entry name" value="Split_barrel_FMN-bd"/>
</dbReference>
<dbReference type="OrthoDB" id="9792858at2"/>
<dbReference type="PANTHER" id="PTHR30466:SF1">
    <property type="entry name" value="FMN REDUCTASE (NADH) RUTF"/>
    <property type="match status" value="1"/>
</dbReference>
<dbReference type="EC" id="1.5.1.42" evidence="3"/>
<gene>
    <name evidence="3" type="primary">rutF</name>
    <name evidence="3" type="ORF">IE4771_PA00159</name>
</gene>
<sequence>MAGAEIAAQAAFKTALRRFTSTICLITTEWEGARYGMAATAVQSVTADPPTLLVCINQSASISGPLKLTGKFAVNMLHLSHAPLVPLFSGKLKGEERFAHGEWITACGVPILGDAQAAFVCSLNSAVTVGTHDVVLGEVIEARFIENIAPLLYEDGKLVRSAALIDAAA</sequence>
<dbReference type="GO" id="GO:0042602">
    <property type="term" value="F:riboflavin reductase (NADPH) activity"/>
    <property type="evidence" value="ECO:0007669"/>
    <property type="project" value="TreeGrafter"/>
</dbReference>
<dbReference type="GO" id="GO:0052874">
    <property type="term" value="F:FMN reductase (NADH) activity"/>
    <property type="evidence" value="ECO:0007669"/>
    <property type="project" value="UniProtKB-EC"/>
</dbReference>
<dbReference type="PANTHER" id="PTHR30466">
    <property type="entry name" value="FLAVIN REDUCTASE"/>
    <property type="match status" value="1"/>
</dbReference>
<dbReference type="KEGG" id="rei:IE4771_PA00159"/>
<dbReference type="EMBL" id="CP006987">
    <property type="protein sequence ID" value="AIC29665.1"/>
    <property type="molecule type" value="Genomic_DNA"/>
</dbReference>